<dbReference type="OrthoDB" id="2275828at2759"/>
<sequence>MTRDTVEHTNPFKIDVNLKDDQDSKRKHFFEKGLGALLADEHFLLLYVPDNGAKMQVIRPATNLYHQKRILKRINEAEHIPSFYYALSHVWGITEENRYHWNDISEYVDDEQGQPVKPVSMRPEKRDALLGLLKDHPDSYWWIDVLCARVDTPLDIMGDIYACCLECIAMIDCDPSLISKLHTKTYVISNSVYDDPTPEDLLDLKQIHEDYPQLIDHLSTLMQCKWWQRVWTWQEMALPFGNVCFMSERDTQRLSCNTITVDDLLNSYSVLKRLQSWIFEIMQAREFNKQRIEKMKAIDFLRLIGSLGFSSRQCMDPVDYVYGILGMLQIKMPRLDNPADVWTRFLYELGNYMETMGPFELEDGNIIKINEHAYQIDICRARDMADIYFLVLTITRKNER</sequence>
<dbReference type="PANTHER" id="PTHR24148">
    <property type="entry name" value="ANKYRIN REPEAT DOMAIN-CONTAINING PROTEIN 39 HOMOLOG-RELATED"/>
    <property type="match status" value="1"/>
</dbReference>
<dbReference type="PANTHER" id="PTHR24148:SF64">
    <property type="entry name" value="HETEROKARYON INCOMPATIBILITY DOMAIN-CONTAINING PROTEIN"/>
    <property type="match status" value="1"/>
</dbReference>
<dbReference type="EMBL" id="LK023337">
    <property type="protein sequence ID" value="CDS10628.1"/>
    <property type="molecule type" value="Genomic_DNA"/>
</dbReference>
<accession>A0A077WUD0</accession>
<organism evidence="2">
    <name type="scientific">Lichtheimia ramosa</name>
    <dbReference type="NCBI Taxonomy" id="688394"/>
    <lineage>
        <taxon>Eukaryota</taxon>
        <taxon>Fungi</taxon>
        <taxon>Fungi incertae sedis</taxon>
        <taxon>Mucoromycota</taxon>
        <taxon>Mucoromycotina</taxon>
        <taxon>Mucoromycetes</taxon>
        <taxon>Mucorales</taxon>
        <taxon>Lichtheimiaceae</taxon>
        <taxon>Lichtheimia</taxon>
    </lineage>
</organism>
<gene>
    <name evidence="2" type="ORF">LRAMOSA11114</name>
</gene>
<name>A0A077WUD0_9FUNG</name>
<feature type="domain" description="Heterokaryon incompatibility" evidence="1">
    <location>
        <begin position="84"/>
        <end position="235"/>
    </location>
</feature>
<dbReference type="InterPro" id="IPR052895">
    <property type="entry name" value="HetReg/Transcr_Mod"/>
</dbReference>
<evidence type="ECO:0000313" key="2">
    <source>
        <dbReference type="EMBL" id="CDS10628.1"/>
    </source>
</evidence>
<dbReference type="Pfam" id="PF06985">
    <property type="entry name" value="HET"/>
    <property type="match status" value="1"/>
</dbReference>
<dbReference type="InterPro" id="IPR010730">
    <property type="entry name" value="HET"/>
</dbReference>
<protein>
    <recommendedName>
        <fullName evidence="1">Heterokaryon incompatibility domain-containing protein</fullName>
    </recommendedName>
</protein>
<proteinExistence type="predicted"/>
<evidence type="ECO:0000259" key="1">
    <source>
        <dbReference type="Pfam" id="PF06985"/>
    </source>
</evidence>
<reference evidence="2" key="1">
    <citation type="journal article" date="2014" name="Genome Announc.">
        <title>De novo whole-genome sequence and genome annotation of Lichtheimia ramosa.</title>
        <authorList>
            <person name="Linde J."/>
            <person name="Schwartze V."/>
            <person name="Binder U."/>
            <person name="Lass-Florl C."/>
            <person name="Voigt K."/>
            <person name="Horn F."/>
        </authorList>
    </citation>
    <scope>NUCLEOTIDE SEQUENCE</scope>
    <source>
        <strain evidence="2">JMRC FSU:6197</strain>
    </source>
</reference>
<dbReference type="AlphaFoldDB" id="A0A077WUD0"/>